<gene>
    <name evidence="1" type="ORF">TRUGW13939_10796</name>
</gene>
<name>A0A7H8RDM9_TALRU</name>
<dbReference type="KEGG" id="trg:TRUGW13939_10796"/>
<dbReference type="RefSeq" id="XP_035349799.1">
    <property type="nucleotide sequence ID" value="XM_035493906.1"/>
</dbReference>
<dbReference type="Proteomes" id="UP000509510">
    <property type="component" value="Chromosome VI"/>
</dbReference>
<dbReference type="GeneID" id="55998275"/>
<organism evidence="1 2">
    <name type="scientific">Talaromyces rugulosus</name>
    <name type="common">Penicillium rugulosum</name>
    <dbReference type="NCBI Taxonomy" id="121627"/>
    <lineage>
        <taxon>Eukaryota</taxon>
        <taxon>Fungi</taxon>
        <taxon>Dikarya</taxon>
        <taxon>Ascomycota</taxon>
        <taxon>Pezizomycotina</taxon>
        <taxon>Eurotiomycetes</taxon>
        <taxon>Eurotiomycetidae</taxon>
        <taxon>Eurotiales</taxon>
        <taxon>Trichocomaceae</taxon>
        <taxon>Talaromyces</taxon>
        <taxon>Talaromyces sect. Islandici</taxon>
    </lineage>
</organism>
<sequence length="245" mass="28120">MKSEEFLFHQELLLNFQSISEQLDIQRVGVDGVKRYEFDTIIDQKTIRRGRRSTPVIEYWVQISTKPLQTVSWSVSCKQFKKSRQIRSTESRFFRTRCVGPDLSKHLVFLKLALWTMIPSDRNCVMKLTDWRMATTLATHHLIVRKARMVVDHYIQWVKIYVHHCTSSDKHGNLVDELVISIESAIYSETPASGAGQKAIVDVARHAWDKELVPLSSNPVSCNFGSSVTLVATRLLESLDRASID</sequence>
<dbReference type="EMBL" id="CP055903">
    <property type="protein sequence ID" value="QKX63625.1"/>
    <property type="molecule type" value="Genomic_DNA"/>
</dbReference>
<proteinExistence type="predicted"/>
<dbReference type="AlphaFoldDB" id="A0A7H8RDM9"/>
<evidence type="ECO:0000313" key="2">
    <source>
        <dbReference type="Proteomes" id="UP000509510"/>
    </source>
</evidence>
<accession>A0A7H8RDM9</accession>
<keyword evidence="2" id="KW-1185">Reference proteome</keyword>
<protein>
    <submittedName>
        <fullName evidence="1">Uncharacterized protein</fullName>
    </submittedName>
</protein>
<reference evidence="2" key="1">
    <citation type="submission" date="2020-06" db="EMBL/GenBank/DDBJ databases">
        <title>A chromosome-scale genome assembly of Talaromyces rugulosus W13939.</title>
        <authorList>
            <person name="Wang B."/>
            <person name="Guo L."/>
            <person name="Ye K."/>
            <person name="Wang L."/>
        </authorList>
    </citation>
    <scope>NUCLEOTIDE SEQUENCE [LARGE SCALE GENOMIC DNA]</scope>
    <source>
        <strain evidence="2">W13939</strain>
    </source>
</reference>
<evidence type="ECO:0000313" key="1">
    <source>
        <dbReference type="EMBL" id="QKX63625.1"/>
    </source>
</evidence>